<reference evidence="1 2" key="1">
    <citation type="journal article" date="2019" name="Syst. Appl. Microbiol.">
        <title>Polyphasic characterization of two novel Lactobacillus spp. isolated from blown salami packages: Description of Lactobacillus halodurans sp. nov. and Lactobacillus salsicarnum sp. nov.</title>
        <authorList>
            <person name="Schuster J.A."/>
            <person name="Klingl A."/>
            <person name="Vogel R.F."/>
            <person name="Ehrmann M.A."/>
        </authorList>
    </citation>
    <scope>NUCLEOTIDE SEQUENCE [LARGE SCALE GENOMIC DNA]</scope>
    <source>
        <strain evidence="1 2">TMW 1.2118</strain>
    </source>
</reference>
<dbReference type="InterPro" id="IPR007337">
    <property type="entry name" value="RelB/DinJ"/>
</dbReference>
<sequence length="104" mass="11987">MMLIGSNMIYTCREVIKMTSKSDKVQVSFRIDKDDKEKVMEIYNNLGMSLSTAFNVFVKRSILEGGFPFETRDPFYSKKNMNELAKRIAQAKNNPGEVHQLLDD</sequence>
<gene>
    <name evidence="1" type="ORF">FHL02_08130</name>
</gene>
<evidence type="ECO:0000313" key="2">
    <source>
        <dbReference type="Proteomes" id="UP000380386"/>
    </source>
</evidence>
<dbReference type="Gene3D" id="1.10.1220.10">
    <property type="entry name" value="Met repressor-like"/>
    <property type="match status" value="1"/>
</dbReference>
<dbReference type="AlphaFoldDB" id="A0A5P0ZIP7"/>
<accession>A0A5P0ZIP7</accession>
<dbReference type="Pfam" id="PF04221">
    <property type="entry name" value="RelB"/>
    <property type="match status" value="1"/>
</dbReference>
<organism evidence="1 2">
    <name type="scientific">Companilactobacillus mishanensis</name>
    <dbReference type="NCBI Taxonomy" id="2486008"/>
    <lineage>
        <taxon>Bacteria</taxon>
        <taxon>Bacillati</taxon>
        <taxon>Bacillota</taxon>
        <taxon>Bacilli</taxon>
        <taxon>Lactobacillales</taxon>
        <taxon>Lactobacillaceae</taxon>
        <taxon>Companilactobacillus</taxon>
    </lineage>
</organism>
<dbReference type="InterPro" id="IPR013321">
    <property type="entry name" value="Arc_rbn_hlx_hlx"/>
</dbReference>
<dbReference type="NCBIfam" id="TIGR02384">
    <property type="entry name" value="RelB_DinJ"/>
    <property type="match status" value="1"/>
</dbReference>
<dbReference type="EMBL" id="VDFM01000010">
    <property type="protein sequence ID" value="MQS52986.1"/>
    <property type="molecule type" value="Genomic_DNA"/>
</dbReference>
<name>A0A5P0ZIP7_9LACO</name>
<dbReference type="GO" id="GO:0006355">
    <property type="term" value="P:regulation of DNA-templated transcription"/>
    <property type="evidence" value="ECO:0007669"/>
    <property type="project" value="InterPro"/>
</dbReference>
<dbReference type="OrthoDB" id="9804867at2"/>
<comment type="caution">
    <text evidence="1">The sequence shown here is derived from an EMBL/GenBank/DDBJ whole genome shotgun (WGS) entry which is preliminary data.</text>
</comment>
<dbReference type="Proteomes" id="UP000380386">
    <property type="component" value="Unassembled WGS sequence"/>
</dbReference>
<evidence type="ECO:0000313" key="1">
    <source>
        <dbReference type="EMBL" id="MQS52986.1"/>
    </source>
</evidence>
<proteinExistence type="predicted"/>
<protein>
    <submittedName>
        <fullName evidence="1">Type II toxin-antitoxin system RelB/DinJ family antitoxin</fullName>
    </submittedName>
</protein>